<reference evidence="1 2" key="1">
    <citation type="journal article" date="2015" name="Stand. Genomic Sci.">
        <title>Genomic Encyclopedia of Bacterial and Archaeal Type Strains, Phase III: the genomes of soil and plant-associated and newly described type strains.</title>
        <authorList>
            <person name="Whitman W.B."/>
            <person name="Woyke T."/>
            <person name="Klenk H.P."/>
            <person name="Zhou Y."/>
            <person name="Lilburn T.G."/>
            <person name="Beck B.J."/>
            <person name="De Vos P."/>
            <person name="Vandamme P."/>
            <person name="Eisen J.A."/>
            <person name="Garrity G."/>
            <person name="Hugenholtz P."/>
            <person name="Kyrpides N.C."/>
        </authorList>
    </citation>
    <scope>NUCLEOTIDE SEQUENCE [LARGE SCALE GENOMIC DNA]</scope>
    <source>
        <strain evidence="1 2">VKM Ac-2572</strain>
    </source>
</reference>
<organism evidence="1 2">
    <name type="scientific">Kribbella steppae</name>
    <dbReference type="NCBI Taxonomy" id="2512223"/>
    <lineage>
        <taxon>Bacteria</taxon>
        <taxon>Bacillati</taxon>
        <taxon>Actinomycetota</taxon>
        <taxon>Actinomycetes</taxon>
        <taxon>Propionibacteriales</taxon>
        <taxon>Kribbellaceae</taxon>
        <taxon>Kribbella</taxon>
    </lineage>
</organism>
<keyword evidence="2" id="KW-1185">Reference proteome</keyword>
<dbReference type="AlphaFoldDB" id="A0A4R2HL35"/>
<dbReference type="EMBL" id="SLWN01000006">
    <property type="protein sequence ID" value="TCO28475.1"/>
    <property type="molecule type" value="Genomic_DNA"/>
</dbReference>
<proteinExistence type="predicted"/>
<accession>A0A4R2HL35</accession>
<gene>
    <name evidence="1" type="ORF">EV652_106461</name>
</gene>
<protein>
    <submittedName>
        <fullName evidence="1">Uncharacterized protein</fullName>
    </submittedName>
</protein>
<sequence>MGGTARCEVAYDGERERGGVVGIELVRIEPVDGLDAWFDETGAVVGCWRRQEVEDADRAVAPVVAAFGDKVGDVDLEAGFLEGLAGCCFGRSFAGLHVSAGQFPADYAEALMANHQDVAC</sequence>
<name>A0A4R2HL35_9ACTN</name>
<dbReference type="Proteomes" id="UP000294508">
    <property type="component" value="Unassembled WGS sequence"/>
</dbReference>
<comment type="caution">
    <text evidence="1">The sequence shown here is derived from an EMBL/GenBank/DDBJ whole genome shotgun (WGS) entry which is preliminary data.</text>
</comment>
<evidence type="ECO:0000313" key="1">
    <source>
        <dbReference type="EMBL" id="TCO28475.1"/>
    </source>
</evidence>
<evidence type="ECO:0000313" key="2">
    <source>
        <dbReference type="Proteomes" id="UP000294508"/>
    </source>
</evidence>